<protein>
    <recommendedName>
        <fullName evidence="2">Tail specific protease domain-containing protein</fullName>
    </recommendedName>
</protein>
<reference evidence="3" key="1">
    <citation type="submission" date="2020-02" db="EMBL/GenBank/DDBJ databases">
        <authorList>
            <person name="Meier V. D."/>
        </authorList>
    </citation>
    <scope>NUCLEOTIDE SEQUENCE</scope>
    <source>
        <strain evidence="3">AVDCRST_MAG68</strain>
    </source>
</reference>
<dbReference type="GO" id="GO:0008236">
    <property type="term" value="F:serine-type peptidase activity"/>
    <property type="evidence" value="ECO:0007669"/>
    <property type="project" value="InterPro"/>
</dbReference>
<dbReference type="Pfam" id="PF03572">
    <property type="entry name" value="Peptidase_S41"/>
    <property type="match status" value="1"/>
</dbReference>
<feature type="chain" id="PRO_5026797424" description="Tail specific protease domain-containing protein" evidence="1">
    <location>
        <begin position="23"/>
        <end position="434"/>
    </location>
</feature>
<dbReference type="Gene3D" id="3.90.226.10">
    <property type="entry name" value="2-enoyl-CoA Hydratase, Chain A, domain 1"/>
    <property type="match status" value="1"/>
</dbReference>
<name>A0A6J4L7D3_9BACT</name>
<dbReference type="InterPro" id="IPR029045">
    <property type="entry name" value="ClpP/crotonase-like_dom_sf"/>
</dbReference>
<dbReference type="InterPro" id="IPR005151">
    <property type="entry name" value="Tail-specific_protease"/>
</dbReference>
<proteinExistence type="predicted"/>
<sequence length="434" mass="46376">MNIHRILRWGALAFLAAAPLQAQTTLPDTPAGRQAGALLSAVRDAREDAVRAFIGERTTGKFREIPVATHVQQFQRMGAMIGSAPVAAVRAPSAAALEVDFQGERGMLTLRMQLEDAPPHRITGLALGRGEAPAAGPLTDAGRAAVVDSAASLLKRYYVTPDTAEIIGARLRERLRAGTYAAMDRATFARTLTADIRAVHPDQHLSVSTARQTQGPRPAAAAPGSGQYRYLADARILPGNVGYLKMSSFPGGQEAMNELAAALRTMERTEAMIIDVRESRGGSAHLANFLISHFTAPNLLSLATFQPVSGDTALRRTLPEVPGPRRLDVPLYVLVDRGSRSAAEDVPFVLRNLGRATLVGERTAGAGRNNRFFPLGEGLDISISVTRVWDPCTGAEWERVGIEPDIAAADALDAALRAPRRAPAALPQAQCRAR</sequence>
<dbReference type="CDD" id="cd07563">
    <property type="entry name" value="Peptidase_S41_IRBP"/>
    <property type="match status" value="1"/>
</dbReference>
<organism evidence="3">
    <name type="scientific">uncultured Gemmatimonadota bacterium</name>
    <dbReference type="NCBI Taxonomy" id="203437"/>
    <lineage>
        <taxon>Bacteria</taxon>
        <taxon>Pseudomonadati</taxon>
        <taxon>Gemmatimonadota</taxon>
        <taxon>environmental samples</taxon>
    </lineage>
</organism>
<dbReference type="AlphaFoldDB" id="A0A6J4L7D3"/>
<dbReference type="PANTHER" id="PTHR11261">
    <property type="entry name" value="INTERPHOTORECEPTOR RETINOID-BINDING PROTEIN"/>
    <property type="match status" value="1"/>
</dbReference>
<dbReference type="Pfam" id="PF11918">
    <property type="entry name" value="Peptidase_S41_N"/>
    <property type="match status" value="1"/>
</dbReference>
<dbReference type="GO" id="GO:0006508">
    <property type="term" value="P:proteolysis"/>
    <property type="evidence" value="ECO:0007669"/>
    <property type="project" value="InterPro"/>
</dbReference>
<evidence type="ECO:0000256" key="1">
    <source>
        <dbReference type="SAM" id="SignalP"/>
    </source>
</evidence>
<dbReference type="PANTHER" id="PTHR11261:SF3">
    <property type="entry name" value="RETINOL-BINDING PROTEIN 3"/>
    <property type="match status" value="1"/>
</dbReference>
<evidence type="ECO:0000313" key="3">
    <source>
        <dbReference type="EMBL" id="CAA9324546.1"/>
    </source>
</evidence>
<dbReference type="SUPFAM" id="SSF52096">
    <property type="entry name" value="ClpP/crotonase"/>
    <property type="match status" value="1"/>
</dbReference>
<feature type="domain" description="Tail specific protease" evidence="2">
    <location>
        <begin position="224"/>
        <end position="409"/>
    </location>
</feature>
<keyword evidence="1" id="KW-0732">Signal</keyword>
<gene>
    <name evidence="3" type="ORF">AVDCRST_MAG68-2004</name>
</gene>
<feature type="signal peptide" evidence="1">
    <location>
        <begin position="1"/>
        <end position="22"/>
    </location>
</feature>
<dbReference type="EMBL" id="CADCTW010000099">
    <property type="protein sequence ID" value="CAA9324546.1"/>
    <property type="molecule type" value="Genomic_DNA"/>
</dbReference>
<accession>A0A6J4L7D3</accession>
<dbReference type="Gene3D" id="3.30.750.44">
    <property type="match status" value="1"/>
</dbReference>
<dbReference type="SMART" id="SM00245">
    <property type="entry name" value="TSPc"/>
    <property type="match status" value="1"/>
</dbReference>
<evidence type="ECO:0000259" key="2">
    <source>
        <dbReference type="SMART" id="SM00245"/>
    </source>
</evidence>